<evidence type="ECO:0000313" key="2">
    <source>
        <dbReference type="EMBL" id="EAY08808.1"/>
    </source>
</evidence>
<dbReference type="RefSeq" id="XP_001321031.1">
    <property type="nucleotide sequence ID" value="XM_001320996.1"/>
</dbReference>
<accession>A2EEU2</accession>
<sequence>MTETSEVIENTDPDATENKSEDADKSDNPSRVFKHYILTPANPKHIPSKKEYSKSEVMDSIFYEIGKSQEDFTKMIENKQNISENIISMFTIPFRDETTYLQCSKELDFTQLERIERIIRLRQEKILPFFLNQQYFPLLTDPKLSLCRLDLPDYKNSVAQISDIDFKKKNVIIKLKGDEEYYNSIIRERRGRAQVRYLDSLKTKAIVGMNYKGKLYRGPMIIMKIPFRNIKVFLDDIPQEDYDFYANNPVIPISESDKKKLEIARSGFLQKGSEHFLPVPEQLEITEYIDLRKAKGKYDIVAPDITIKAGYDKDLTKRNGIPLLFKLVSTPDNRVGVVVDIVDGMIKIVTTHNNIIQLPLTTELTIVPDDNKARDAVNRRMFPGDFVKLSDGTTDGFTGQITHTYNKLIFGEFVSPHQALRCFVESKDALIFHDNEGPIYNAV</sequence>
<dbReference type="EMBL" id="DS113370">
    <property type="protein sequence ID" value="EAY08808.1"/>
    <property type="molecule type" value="Genomic_DNA"/>
</dbReference>
<feature type="compositionally biased region" description="Basic and acidic residues" evidence="1">
    <location>
        <begin position="16"/>
        <end position="28"/>
    </location>
</feature>
<dbReference type="Proteomes" id="UP000001542">
    <property type="component" value="Unassembled WGS sequence"/>
</dbReference>
<dbReference type="VEuPathDB" id="TrichDB:TVAG_213170"/>
<dbReference type="InParanoid" id="A2EEU2"/>
<dbReference type="KEGG" id="tva:4766716"/>
<evidence type="ECO:0000256" key="1">
    <source>
        <dbReference type="SAM" id="MobiDB-lite"/>
    </source>
</evidence>
<keyword evidence="3" id="KW-1185">Reference proteome</keyword>
<proteinExistence type="predicted"/>
<evidence type="ECO:0000313" key="3">
    <source>
        <dbReference type="Proteomes" id="UP000001542"/>
    </source>
</evidence>
<reference evidence="2" key="1">
    <citation type="submission" date="2006-10" db="EMBL/GenBank/DDBJ databases">
        <authorList>
            <person name="Amadeo P."/>
            <person name="Zhao Q."/>
            <person name="Wortman J."/>
            <person name="Fraser-Liggett C."/>
            <person name="Carlton J."/>
        </authorList>
    </citation>
    <scope>NUCLEOTIDE SEQUENCE</scope>
    <source>
        <strain evidence="2">G3</strain>
    </source>
</reference>
<protein>
    <submittedName>
        <fullName evidence="2">Uncharacterized protein</fullName>
    </submittedName>
</protein>
<dbReference type="AlphaFoldDB" id="A2EEU2"/>
<dbReference type="VEuPathDB" id="TrichDB:TVAGG3_0061290"/>
<feature type="region of interest" description="Disordered" evidence="1">
    <location>
        <begin position="1"/>
        <end position="30"/>
    </location>
</feature>
<gene>
    <name evidence="2" type="ORF">TVAG_213170</name>
</gene>
<organism evidence="2 3">
    <name type="scientific">Trichomonas vaginalis (strain ATCC PRA-98 / G3)</name>
    <dbReference type="NCBI Taxonomy" id="412133"/>
    <lineage>
        <taxon>Eukaryota</taxon>
        <taxon>Metamonada</taxon>
        <taxon>Parabasalia</taxon>
        <taxon>Trichomonadida</taxon>
        <taxon>Trichomonadidae</taxon>
        <taxon>Trichomonas</taxon>
    </lineage>
</organism>
<reference evidence="2" key="2">
    <citation type="journal article" date="2007" name="Science">
        <title>Draft genome sequence of the sexually transmitted pathogen Trichomonas vaginalis.</title>
        <authorList>
            <person name="Carlton J.M."/>
            <person name="Hirt R.P."/>
            <person name="Silva J.C."/>
            <person name="Delcher A.L."/>
            <person name="Schatz M."/>
            <person name="Zhao Q."/>
            <person name="Wortman J.R."/>
            <person name="Bidwell S.L."/>
            <person name="Alsmark U.C.M."/>
            <person name="Besteiro S."/>
            <person name="Sicheritz-Ponten T."/>
            <person name="Noel C.J."/>
            <person name="Dacks J.B."/>
            <person name="Foster P.G."/>
            <person name="Simillion C."/>
            <person name="Van de Peer Y."/>
            <person name="Miranda-Saavedra D."/>
            <person name="Barton G.J."/>
            <person name="Westrop G.D."/>
            <person name="Mueller S."/>
            <person name="Dessi D."/>
            <person name="Fiori P.L."/>
            <person name="Ren Q."/>
            <person name="Paulsen I."/>
            <person name="Zhang H."/>
            <person name="Bastida-Corcuera F.D."/>
            <person name="Simoes-Barbosa A."/>
            <person name="Brown M.T."/>
            <person name="Hayes R.D."/>
            <person name="Mukherjee M."/>
            <person name="Okumura C.Y."/>
            <person name="Schneider R."/>
            <person name="Smith A.J."/>
            <person name="Vanacova S."/>
            <person name="Villalvazo M."/>
            <person name="Haas B.J."/>
            <person name="Pertea M."/>
            <person name="Feldblyum T.V."/>
            <person name="Utterback T.R."/>
            <person name="Shu C.L."/>
            <person name="Osoegawa K."/>
            <person name="de Jong P.J."/>
            <person name="Hrdy I."/>
            <person name="Horvathova L."/>
            <person name="Zubacova Z."/>
            <person name="Dolezal P."/>
            <person name="Malik S.B."/>
            <person name="Logsdon J.M. Jr."/>
            <person name="Henze K."/>
            <person name="Gupta A."/>
            <person name="Wang C.C."/>
            <person name="Dunne R.L."/>
            <person name="Upcroft J.A."/>
            <person name="Upcroft P."/>
            <person name="White O."/>
            <person name="Salzberg S.L."/>
            <person name="Tang P."/>
            <person name="Chiu C.-H."/>
            <person name="Lee Y.-S."/>
            <person name="Embley T.M."/>
            <person name="Coombs G.H."/>
            <person name="Mottram J.C."/>
            <person name="Tachezy J."/>
            <person name="Fraser-Liggett C.M."/>
            <person name="Johnson P.J."/>
        </authorList>
    </citation>
    <scope>NUCLEOTIDE SEQUENCE [LARGE SCALE GENOMIC DNA]</scope>
    <source>
        <strain evidence="2">G3</strain>
    </source>
</reference>
<name>A2EEU2_TRIV3</name>